<dbReference type="Proteomes" id="UP000651837">
    <property type="component" value="Unassembled WGS sequence"/>
</dbReference>
<keyword evidence="1" id="KW-0472">Membrane</keyword>
<protein>
    <submittedName>
        <fullName evidence="3">Uncharacterized protein</fullName>
    </submittedName>
</protein>
<dbReference type="Proteomes" id="UP000245667">
    <property type="component" value="Unassembled WGS sequence"/>
</dbReference>
<evidence type="ECO:0000313" key="4">
    <source>
        <dbReference type="Proteomes" id="UP000245667"/>
    </source>
</evidence>
<reference evidence="3 4" key="1">
    <citation type="submission" date="2018-05" db="EMBL/GenBank/DDBJ databases">
        <title>Genomic Encyclopedia of Archaeal and Bacterial Type Strains, Phase II (KMG-II): from individual species to whole genera.</title>
        <authorList>
            <person name="Goeker M."/>
        </authorList>
    </citation>
    <scope>NUCLEOTIDE SEQUENCE [LARGE SCALE GENOMIC DNA]</scope>
    <source>
        <strain evidence="3 4">DSM 23514</strain>
    </source>
</reference>
<evidence type="ECO:0000313" key="2">
    <source>
        <dbReference type="EMBL" id="MBD1262989.1"/>
    </source>
</evidence>
<feature type="transmembrane region" description="Helical" evidence="1">
    <location>
        <begin position="35"/>
        <end position="55"/>
    </location>
</feature>
<keyword evidence="1" id="KW-1133">Transmembrane helix</keyword>
<name>A0A316DX41_9FLAO</name>
<reference evidence="2 5" key="2">
    <citation type="submission" date="2020-07" db="EMBL/GenBank/DDBJ databases">
        <title>The draft genome sequence of Maribacter polysiphoniae KCTC 22021.</title>
        <authorList>
            <person name="Mu L."/>
        </authorList>
    </citation>
    <scope>NUCLEOTIDE SEQUENCE [LARGE SCALE GENOMIC DNA]</scope>
    <source>
        <strain evidence="2 5">KCTC 22021</strain>
    </source>
</reference>
<keyword evidence="5" id="KW-1185">Reference proteome</keyword>
<feature type="transmembrane region" description="Helical" evidence="1">
    <location>
        <begin position="7"/>
        <end position="29"/>
    </location>
</feature>
<dbReference type="RefSeq" id="WP_109653199.1">
    <property type="nucleotide sequence ID" value="NZ_JACWLN010000016.1"/>
</dbReference>
<gene>
    <name evidence="2" type="ORF">HZY62_20525</name>
    <name evidence="3" type="ORF">LX92_03431</name>
</gene>
<evidence type="ECO:0000256" key="1">
    <source>
        <dbReference type="SAM" id="Phobius"/>
    </source>
</evidence>
<accession>A0A316DX41</accession>
<evidence type="ECO:0000313" key="3">
    <source>
        <dbReference type="EMBL" id="PWK22078.1"/>
    </source>
</evidence>
<comment type="caution">
    <text evidence="3">The sequence shown here is derived from an EMBL/GenBank/DDBJ whole genome shotgun (WGS) entry which is preliminary data.</text>
</comment>
<dbReference type="AlphaFoldDB" id="A0A316DX41"/>
<proteinExistence type="predicted"/>
<dbReference type="EMBL" id="JACWLN010000016">
    <property type="protein sequence ID" value="MBD1262989.1"/>
    <property type="molecule type" value="Genomic_DNA"/>
</dbReference>
<sequence>MKPKTRAIVYNFLGFAILFLLLRLAFGYFFDISRFYLALAAAVSASFLAPKFGVVESDGHAKIMMKWIFIKGFREI</sequence>
<organism evidence="3 4">
    <name type="scientific">Maribacter polysiphoniae</name>
    <dbReference type="NCBI Taxonomy" id="429344"/>
    <lineage>
        <taxon>Bacteria</taxon>
        <taxon>Pseudomonadati</taxon>
        <taxon>Bacteroidota</taxon>
        <taxon>Flavobacteriia</taxon>
        <taxon>Flavobacteriales</taxon>
        <taxon>Flavobacteriaceae</taxon>
        <taxon>Maribacter</taxon>
    </lineage>
</organism>
<evidence type="ECO:0000313" key="5">
    <source>
        <dbReference type="Proteomes" id="UP000651837"/>
    </source>
</evidence>
<dbReference type="EMBL" id="QGGQ01000009">
    <property type="protein sequence ID" value="PWK22078.1"/>
    <property type="molecule type" value="Genomic_DNA"/>
</dbReference>
<keyword evidence="1" id="KW-0812">Transmembrane</keyword>